<dbReference type="AlphaFoldDB" id="A0AAN6UIR4"/>
<evidence type="ECO:0000256" key="1">
    <source>
        <dbReference type="SAM" id="MobiDB-lite"/>
    </source>
</evidence>
<name>A0AAN6UIR4_9PEZI</name>
<accession>A0AAN6UIR4</accession>
<dbReference type="InterPro" id="IPR000182">
    <property type="entry name" value="GNAT_dom"/>
</dbReference>
<organism evidence="3 4">
    <name type="scientific">Trichocladium antarcticum</name>
    <dbReference type="NCBI Taxonomy" id="1450529"/>
    <lineage>
        <taxon>Eukaryota</taxon>
        <taxon>Fungi</taxon>
        <taxon>Dikarya</taxon>
        <taxon>Ascomycota</taxon>
        <taxon>Pezizomycotina</taxon>
        <taxon>Sordariomycetes</taxon>
        <taxon>Sordariomycetidae</taxon>
        <taxon>Sordariales</taxon>
        <taxon>Chaetomiaceae</taxon>
        <taxon>Trichocladium</taxon>
    </lineage>
</organism>
<feature type="region of interest" description="Disordered" evidence="1">
    <location>
        <begin position="1"/>
        <end position="27"/>
    </location>
</feature>
<dbReference type="InterPro" id="IPR016181">
    <property type="entry name" value="Acyl_CoA_acyltransferase"/>
</dbReference>
<proteinExistence type="predicted"/>
<feature type="compositionally biased region" description="Pro residues" evidence="1">
    <location>
        <begin position="9"/>
        <end position="19"/>
    </location>
</feature>
<dbReference type="EMBL" id="MU853412">
    <property type="protein sequence ID" value="KAK4133504.1"/>
    <property type="molecule type" value="Genomic_DNA"/>
</dbReference>
<dbReference type="Proteomes" id="UP001304895">
    <property type="component" value="Unassembled WGS sequence"/>
</dbReference>
<dbReference type="SUPFAM" id="SSF55729">
    <property type="entry name" value="Acyl-CoA N-acyltransferases (Nat)"/>
    <property type="match status" value="1"/>
</dbReference>
<evidence type="ECO:0000259" key="2">
    <source>
        <dbReference type="Pfam" id="PF13508"/>
    </source>
</evidence>
<evidence type="ECO:0000313" key="4">
    <source>
        <dbReference type="Proteomes" id="UP001304895"/>
    </source>
</evidence>
<comment type="caution">
    <text evidence="3">The sequence shown here is derived from an EMBL/GenBank/DDBJ whole genome shotgun (WGS) entry which is preliminary data.</text>
</comment>
<keyword evidence="4" id="KW-1185">Reference proteome</keyword>
<evidence type="ECO:0000313" key="3">
    <source>
        <dbReference type="EMBL" id="KAK4133504.1"/>
    </source>
</evidence>
<dbReference type="Gene3D" id="3.40.630.30">
    <property type="match status" value="1"/>
</dbReference>
<reference evidence="3" key="1">
    <citation type="journal article" date="2023" name="Mol. Phylogenet. Evol.">
        <title>Genome-scale phylogeny and comparative genomics of the fungal order Sordariales.</title>
        <authorList>
            <person name="Hensen N."/>
            <person name="Bonometti L."/>
            <person name="Westerberg I."/>
            <person name="Brannstrom I.O."/>
            <person name="Guillou S."/>
            <person name="Cros-Aarteil S."/>
            <person name="Calhoun S."/>
            <person name="Haridas S."/>
            <person name="Kuo A."/>
            <person name="Mondo S."/>
            <person name="Pangilinan J."/>
            <person name="Riley R."/>
            <person name="LaButti K."/>
            <person name="Andreopoulos B."/>
            <person name="Lipzen A."/>
            <person name="Chen C."/>
            <person name="Yan M."/>
            <person name="Daum C."/>
            <person name="Ng V."/>
            <person name="Clum A."/>
            <person name="Steindorff A."/>
            <person name="Ohm R.A."/>
            <person name="Martin F."/>
            <person name="Silar P."/>
            <person name="Natvig D.O."/>
            <person name="Lalanne C."/>
            <person name="Gautier V."/>
            <person name="Ament-Velasquez S.L."/>
            <person name="Kruys A."/>
            <person name="Hutchinson M.I."/>
            <person name="Powell A.J."/>
            <person name="Barry K."/>
            <person name="Miller A.N."/>
            <person name="Grigoriev I.V."/>
            <person name="Debuchy R."/>
            <person name="Gladieux P."/>
            <person name="Hiltunen Thoren M."/>
            <person name="Johannesson H."/>
        </authorList>
    </citation>
    <scope>NUCLEOTIDE SEQUENCE</scope>
    <source>
        <strain evidence="3">CBS 123565</strain>
    </source>
</reference>
<gene>
    <name evidence="3" type="ORF">BT67DRAFT_463006</name>
</gene>
<dbReference type="GO" id="GO:0016747">
    <property type="term" value="F:acyltransferase activity, transferring groups other than amino-acyl groups"/>
    <property type="evidence" value="ECO:0007669"/>
    <property type="project" value="InterPro"/>
</dbReference>
<dbReference type="CDD" id="cd04301">
    <property type="entry name" value="NAT_SF"/>
    <property type="match status" value="1"/>
</dbReference>
<sequence length="200" mass="20894">MAAAAPVSTPAPAPAPSPARAPLQAPAARPLPPGYTLHPGYPPVAAYLHLRAASGLAPKTPAQAAPVAAGSWYGCYVTFTPPNSDSDSDSNPSNGPERETEAGAAEIVAMGRIIGDGAWYFLIADMAVLPGHQRRGLGAAVLCRLLRHLRANAPCEGGGVYVTLFADEAGRALYRRCGFADPMPLHLGMMMPVGWEERWA</sequence>
<protein>
    <recommendedName>
        <fullName evidence="2">N-acetyltransferase domain-containing protein</fullName>
    </recommendedName>
</protein>
<dbReference type="Pfam" id="PF13508">
    <property type="entry name" value="Acetyltransf_7"/>
    <property type="match status" value="1"/>
</dbReference>
<feature type="domain" description="N-acetyltransferase" evidence="2">
    <location>
        <begin position="106"/>
        <end position="180"/>
    </location>
</feature>
<reference evidence="3" key="2">
    <citation type="submission" date="2023-05" db="EMBL/GenBank/DDBJ databases">
        <authorList>
            <consortium name="Lawrence Berkeley National Laboratory"/>
            <person name="Steindorff A."/>
            <person name="Hensen N."/>
            <person name="Bonometti L."/>
            <person name="Westerberg I."/>
            <person name="Brannstrom I.O."/>
            <person name="Guillou S."/>
            <person name="Cros-Aarteil S."/>
            <person name="Calhoun S."/>
            <person name="Haridas S."/>
            <person name="Kuo A."/>
            <person name="Mondo S."/>
            <person name="Pangilinan J."/>
            <person name="Riley R."/>
            <person name="Labutti K."/>
            <person name="Andreopoulos B."/>
            <person name="Lipzen A."/>
            <person name="Chen C."/>
            <person name="Yanf M."/>
            <person name="Daum C."/>
            <person name="Ng V."/>
            <person name="Clum A."/>
            <person name="Ohm R."/>
            <person name="Martin F."/>
            <person name="Silar P."/>
            <person name="Natvig D."/>
            <person name="Lalanne C."/>
            <person name="Gautier V."/>
            <person name="Ament-Velasquez S.L."/>
            <person name="Kruys A."/>
            <person name="Hutchinson M.I."/>
            <person name="Powell A.J."/>
            <person name="Barry K."/>
            <person name="Miller A.N."/>
            <person name="Grigoriev I.V."/>
            <person name="Debuchy R."/>
            <person name="Gladieux P."/>
            <person name="Thoren M.H."/>
            <person name="Johannesson H."/>
        </authorList>
    </citation>
    <scope>NUCLEOTIDE SEQUENCE</scope>
    <source>
        <strain evidence="3">CBS 123565</strain>
    </source>
</reference>